<sequence>MTIPTAASAGVQESREWRRRGGNRVNGGIGDRDSRLEGVGIREEGAEVGDSEDEFLTVSGRAVGGRAPNVLSAAKPLWTKGERPSPLLIA</sequence>
<organism evidence="2 3">
    <name type="scientific">Stephania japonica</name>
    <dbReference type="NCBI Taxonomy" id="461633"/>
    <lineage>
        <taxon>Eukaryota</taxon>
        <taxon>Viridiplantae</taxon>
        <taxon>Streptophyta</taxon>
        <taxon>Embryophyta</taxon>
        <taxon>Tracheophyta</taxon>
        <taxon>Spermatophyta</taxon>
        <taxon>Magnoliopsida</taxon>
        <taxon>Ranunculales</taxon>
        <taxon>Menispermaceae</taxon>
        <taxon>Menispermoideae</taxon>
        <taxon>Cissampelideae</taxon>
        <taxon>Stephania</taxon>
    </lineage>
</organism>
<dbReference type="AlphaFoldDB" id="A0AAP0JQ74"/>
<proteinExistence type="predicted"/>
<name>A0AAP0JQ74_9MAGN</name>
<dbReference type="EMBL" id="JBBNAE010000003">
    <property type="protein sequence ID" value="KAK9138132.1"/>
    <property type="molecule type" value="Genomic_DNA"/>
</dbReference>
<gene>
    <name evidence="2" type="ORF">Sjap_008726</name>
</gene>
<dbReference type="Proteomes" id="UP001417504">
    <property type="component" value="Unassembled WGS sequence"/>
</dbReference>
<evidence type="ECO:0000256" key="1">
    <source>
        <dbReference type="SAM" id="MobiDB-lite"/>
    </source>
</evidence>
<evidence type="ECO:0000313" key="3">
    <source>
        <dbReference type="Proteomes" id="UP001417504"/>
    </source>
</evidence>
<accession>A0AAP0JQ74</accession>
<reference evidence="2 3" key="1">
    <citation type="submission" date="2024-01" db="EMBL/GenBank/DDBJ databases">
        <title>Genome assemblies of Stephania.</title>
        <authorList>
            <person name="Yang L."/>
        </authorList>
    </citation>
    <scope>NUCLEOTIDE SEQUENCE [LARGE SCALE GENOMIC DNA]</scope>
    <source>
        <strain evidence="2">QJT</strain>
        <tissue evidence="2">Leaf</tissue>
    </source>
</reference>
<evidence type="ECO:0000313" key="2">
    <source>
        <dbReference type="EMBL" id="KAK9138132.1"/>
    </source>
</evidence>
<keyword evidence="3" id="KW-1185">Reference proteome</keyword>
<protein>
    <submittedName>
        <fullName evidence="2">Uncharacterized protein</fullName>
    </submittedName>
</protein>
<comment type="caution">
    <text evidence="2">The sequence shown here is derived from an EMBL/GenBank/DDBJ whole genome shotgun (WGS) entry which is preliminary data.</text>
</comment>
<feature type="region of interest" description="Disordered" evidence="1">
    <location>
        <begin position="1"/>
        <end position="38"/>
    </location>
</feature>